<proteinExistence type="predicted"/>
<protein>
    <submittedName>
        <fullName evidence="2">Aste57867_13942 protein</fullName>
    </submittedName>
</protein>
<evidence type="ECO:0000313" key="3">
    <source>
        <dbReference type="Proteomes" id="UP000332933"/>
    </source>
</evidence>
<dbReference type="EMBL" id="VJMH01005495">
    <property type="protein sequence ID" value="KAF0695230.1"/>
    <property type="molecule type" value="Genomic_DNA"/>
</dbReference>
<evidence type="ECO:0000313" key="2">
    <source>
        <dbReference type="EMBL" id="VFT90772.1"/>
    </source>
</evidence>
<dbReference type="OrthoDB" id="69118at2759"/>
<dbReference type="Proteomes" id="UP000332933">
    <property type="component" value="Unassembled WGS sequence"/>
</dbReference>
<organism evidence="2 3">
    <name type="scientific">Aphanomyces stellatus</name>
    <dbReference type="NCBI Taxonomy" id="120398"/>
    <lineage>
        <taxon>Eukaryota</taxon>
        <taxon>Sar</taxon>
        <taxon>Stramenopiles</taxon>
        <taxon>Oomycota</taxon>
        <taxon>Saprolegniomycetes</taxon>
        <taxon>Saprolegniales</taxon>
        <taxon>Verrucalvaceae</taxon>
        <taxon>Aphanomyces</taxon>
    </lineage>
</organism>
<dbReference type="EMBL" id="CAADRA010005516">
    <property type="protein sequence ID" value="VFT90772.1"/>
    <property type="molecule type" value="Genomic_DNA"/>
</dbReference>
<keyword evidence="3" id="KW-1185">Reference proteome</keyword>
<name>A0A485KZQ9_9STRA</name>
<dbReference type="AlphaFoldDB" id="A0A485KZQ9"/>
<accession>A0A485KZQ9</accession>
<gene>
    <name evidence="2" type="primary">Aste57867_13942</name>
    <name evidence="1" type="ORF">As57867_013891</name>
    <name evidence="2" type="ORF">ASTE57867_13942</name>
</gene>
<evidence type="ECO:0000313" key="1">
    <source>
        <dbReference type="EMBL" id="KAF0695230.1"/>
    </source>
</evidence>
<reference evidence="2 3" key="1">
    <citation type="submission" date="2019-03" db="EMBL/GenBank/DDBJ databases">
        <authorList>
            <person name="Gaulin E."/>
            <person name="Dumas B."/>
        </authorList>
    </citation>
    <scope>NUCLEOTIDE SEQUENCE [LARGE SCALE GENOMIC DNA]</scope>
    <source>
        <strain evidence="2">CBS 568.67</strain>
    </source>
</reference>
<reference evidence="1" key="2">
    <citation type="submission" date="2019-06" db="EMBL/GenBank/DDBJ databases">
        <title>Genomics analysis of Aphanomyces spp. identifies a new class of oomycete effector associated with host adaptation.</title>
        <authorList>
            <person name="Gaulin E."/>
        </authorList>
    </citation>
    <scope>NUCLEOTIDE SEQUENCE</scope>
    <source>
        <strain evidence="1">CBS 578.67</strain>
    </source>
</reference>
<sequence length="379" mass="43138">MEKDNDGGSGGDVETALVLGDVNLMLQRREYFRKKQRNHRRKERDEVLRLQSQVAEMEAVAAHLRKITRGVVHPVDADGMLSWHTVAATFRQESRLCVTEKENLLDRVRMHRALATEMQRWVGHSQATPLGRSILWHHLSLCAHPDARKLAKEWATQQMYHNTAAVFLAFPDVPPDQEFSTIDVDVVGPWMHVSDLSQYRWDAPLEVTTFMFRHHMAEIFKRDFTSTELTENTVLYHGVVAETGKEDMMLQAHFAEADRCVIVLRQVQADELRADGGVSLSQDQMLIWFDLRRDGPTRTVARVTNRGLMNLTAAGFATLDAFAAKVGLDLSATHDQAEKEAAFRRWTRNHVPHQHKAFQGHVQVVLARVQADLARRATG</sequence>